<gene>
    <name evidence="1" type="ORF">S12H4_53298</name>
</gene>
<sequence>MVIPLYESALTSSLAARAWAEIFVGRLLDEPNDNTVQAIYSLSKHFALANDYASFIILETDEEYQQHGIVARELDFRRVQELLRLHTTSREGEIHLLSGMRVPDDLGETPVKIIASLSELKETPVWVSPQQPQIVWGPKVLLEKPSVEHTEDTPASLYLLAVELFGEARALFEAEVPTKQDAGIATAVAFRVLSSIAEIQPRDDQAMRLLGFVLMEWGLYEEAERIFAGVRR</sequence>
<evidence type="ECO:0000313" key="1">
    <source>
        <dbReference type="EMBL" id="GAJ02749.1"/>
    </source>
</evidence>
<feature type="non-terminal residue" evidence="1">
    <location>
        <position position="232"/>
    </location>
</feature>
<dbReference type="AlphaFoldDB" id="X1TBV8"/>
<comment type="caution">
    <text evidence="1">The sequence shown here is derived from an EMBL/GenBank/DDBJ whole genome shotgun (WGS) entry which is preliminary data.</text>
</comment>
<protein>
    <submittedName>
        <fullName evidence="1">Uncharacterized protein</fullName>
    </submittedName>
</protein>
<name>X1TBV8_9ZZZZ</name>
<organism evidence="1">
    <name type="scientific">marine sediment metagenome</name>
    <dbReference type="NCBI Taxonomy" id="412755"/>
    <lineage>
        <taxon>unclassified sequences</taxon>
        <taxon>metagenomes</taxon>
        <taxon>ecological metagenomes</taxon>
    </lineage>
</organism>
<accession>X1TBV8</accession>
<reference evidence="1" key="1">
    <citation type="journal article" date="2014" name="Front. Microbiol.">
        <title>High frequency of phylogenetically diverse reductive dehalogenase-homologous genes in deep subseafloor sedimentary metagenomes.</title>
        <authorList>
            <person name="Kawai M."/>
            <person name="Futagami T."/>
            <person name="Toyoda A."/>
            <person name="Takaki Y."/>
            <person name="Nishi S."/>
            <person name="Hori S."/>
            <person name="Arai W."/>
            <person name="Tsubouchi T."/>
            <person name="Morono Y."/>
            <person name="Uchiyama I."/>
            <person name="Ito T."/>
            <person name="Fujiyama A."/>
            <person name="Inagaki F."/>
            <person name="Takami H."/>
        </authorList>
    </citation>
    <scope>NUCLEOTIDE SEQUENCE</scope>
    <source>
        <strain evidence="1">Expedition CK06-06</strain>
    </source>
</reference>
<proteinExistence type="predicted"/>
<dbReference type="EMBL" id="BARW01033915">
    <property type="protein sequence ID" value="GAJ02749.1"/>
    <property type="molecule type" value="Genomic_DNA"/>
</dbReference>